<dbReference type="Proteomes" id="UP000807504">
    <property type="component" value="Unassembled WGS sequence"/>
</dbReference>
<keyword evidence="1" id="KW-0812">Transmembrane</keyword>
<gene>
    <name evidence="2" type="ORF">HNY73_017471</name>
</gene>
<keyword evidence="1" id="KW-1133">Transmembrane helix</keyword>
<keyword evidence="1" id="KW-0472">Membrane</keyword>
<evidence type="ECO:0000256" key="1">
    <source>
        <dbReference type="SAM" id="Phobius"/>
    </source>
</evidence>
<reference evidence="2" key="2">
    <citation type="submission" date="2020-06" db="EMBL/GenBank/DDBJ databases">
        <authorList>
            <person name="Sheffer M."/>
        </authorList>
    </citation>
    <scope>NUCLEOTIDE SEQUENCE</scope>
</reference>
<organism evidence="2 3">
    <name type="scientific">Argiope bruennichi</name>
    <name type="common">Wasp spider</name>
    <name type="synonym">Aranea bruennichi</name>
    <dbReference type="NCBI Taxonomy" id="94029"/>
    <lineage>
        <taxon>Eukaryota</taxon>
        <taxon>Metazoa</taxon>
        <taxon>Ecdysozoa</taxon>
        <taxon>Arthropoda</taxon>
        <taxon>Chelicerata</taxon>
        <taxon>Arachnida</taxon>
        <taxon>Araneae</taxon>
        <taxon>Araneomorphae</taxon>
        <taxon>Entelegynae</taxon>
        <taxon>Araneoidea</taxon>
        <taxon>Araneidae</taxon>
        <taxon>Argiope</taxon>
    </lineage>
</organism>
<reference evidence="2" key="1">
    <citation type="journal article" date="2020" name="bioRxiv">
        <title>Chromosome-level reference genome of the European wasp spider Argiope bruennichi: a resource for studies on range expansion and evolutionary adaptation.</title>
        <authorList>
            <person name="Sheffer M.M."/>
            <person name="Hoppe A."/>
            <person name="Krehenwinkel H."/>
            <person name="Uhl G."/>
            <person name="Kuss A.W."/>
            <person name="Jensen L."/>
            <person name="Jensen C."/>
            <person name="Gillespie R.G."/>
            <person name="Hoff K.J."/>
            <person name="Prost S."/>
        </authorList>
    </citation>
    <scope>NUCLEOTIDE SEQUENCE</scope>
</reference>
<evidence type="ECO:0000313" key="2">
    <source>
        <dbReference type="EMBL" id="KAF8769872.1"/>
    </source>
</evidence>
<evidence type="ECO:0000313" key="3">
    <source>
        <dbReference type="Proteomes" id="UP000807504"/>
    </source>
</evidence>
<feature type="transmembrane region" description="Helical" evidence="1">
    <location>
        <begin position="6"/>
        <end position="27"/>
    </location>
</feature>
<accession>A0A8T0E9S4</accession>
<name>A0A8T0E9S4_ARGBR</name>
<proteinExistence type="predicted"/>
<dbReference type="EMBL" id="JABXBU010002228">
    <property type="protein sequence ID" value="KAF8769872.1"/>
    <property type="molecule type" value="Genomic_DNA"/>
</dbReference>
<protein>
    <submittedName>
        <fullName evidence="2">Uncharacterized protein</fullName>
    </submittedName>
</protein>
<comment type="caution">
    <text evidence="2">The sequence shown here is derived from an EMBL/GenBank/DDBJ whole genome shotgun (WGS) entry which is preliminary data.</text>
</comment>
<keyword evidence="3" id="KW-1185">Reference proteome</keyword>
<dbReference type="AlphaFoldDB" id="A0A8T0E9S4"/>
<sequence>MRVRAVVTIGVAVWWISWWLVWVMRVCELRWISGWRWCGLCVCVSCGGFRDGGGKQWSTPVRRGTAFLLDKSMMAAAWMDTKFFPGFVRSNIGIKRLDNMAYIHAILFDKGTASTTSGAAFCSSHVPIYPSYALCEEVPLSNVEDDEKSQRHNADTF</sequence>